<evidence type="ECO:0000313" key="1">
    <source>
        <dbReference type="EMBL" id="MBX01551.1"/>
    </source>
</evidence>
<accession>A0A2P2K791</accession>
<sequence length="83" mass="8774">MATKAGIPLSKANCICALCESLGAKERVKIPCFSKYPPQLATPHPISSAVLKTPPFMGMYCPSFSMYCTAPSGNIVPPPGKTK</sequence>
<name>A0A2P2K791_RHIMU</name>
<organism evidence="1">
    <name type="scientific">Rhizophora mucronata</name>
    <name type="common">Asiatic mangrove</name>
    <dbReference type="NCBI Taxonomy" id="61149"/>
    <lineage>
        <taxon>Eukaryota</taxon>
        <taxon>Viridiplantae</taxon>
        <taxon>Streptophyta</taxon>
        <taxon>Embryophyta</taxon>
        <taxon>Tracheophyta</taxon>
        <taxon>Spermatophyta</taxon>
        <taxon>Magnoliopsida</taxon>
        <taxon>eudicotyledons</taxon>
        <taxon>Gunneridae</taxon>
        <taxon>Pentapetalae</taxon>
        <taxon>rosids</taxon>
        <taxon>fabids</taxon>
        <taxon>Malpighiales</taxon>
        <taxon>Rhizophoraceae</taxon>
        <taxon>Rhizophora</taxon>
    </lineage>
</organism>
<proteinExistence type="predicted"/>
<protein>
    <submittedName>
        <fullName evidence="1">Uncharacterized protein</fullName>
    </submittedName>
</protein>
<dbReference type="AlphaFoldDB" id="A0A2P2K791"/>
<dbReference type="EMBL" id="GGEC01021067">
    <property type="protein sequence ID" value="MBX01551.1"/>
    <property type="molecule type" value="Transcribed_RNA"/>
</dbReference>
<reference evidence="1" key="1">
    <citation type="submission" date="2018-02" db="EMBL/GenBank/DDBJ databases">
        <title>Rhizophora mucronata_Transcriptome.</title>
        <authorList>
            <person name="Meera S.P."/>
            <person name="Sreeshan A."/>
            <person name="Augustine A."/>
        </authorList>
    </citation>
    <scope>NUCLEOTIDE SEQUENCE</scope>
    <source>
        <tissue evidence="1">Leaf</tissue>
    </source>
</reference>